<dbReference type="NCBIfam" id="NF006947">
    <property type="entry name" value="PRK09429.1"/>
    <property type="match status" value="1"/>
</dbReference>
<protein>
    <submittedName>
        <fullName evidence="10">Peptidase</fullName>
    </submittedName>
</protein>
<keyword evidence="8" id="KW-1015">Disulfide bond</keyword>
<dbReference type="SUPFAM" id="SSF55166">
    <property type="entry name" value="Hedgehog/DD-peptidase"/>
    <property type="match status" value="1"/>
</dbReference>
<keyword evidence="3 9" id="KW-0732">Signal</keyword>
<dbReference type="AlphaFoldDB" id="A0A0B1PZ74"/>
<evidence type="ECO:0000256" key="6">
    <source>
        <dbReference type="ARBA" id="ARBA00022833"/>
    </source>
</evidence>
<dbReference type="GO" id="GO:0004252">
    <property type="term" value="F:serine-type endopeptidase activity"/>
    <property type="evidence" value="ECO:0007669"/>
    <property type="project" value="InterPro"/>
</dbReference>
<evidence type="ECO:0000256" key="3">
    <source>
        <dbReference type="ARBA" id="ARBA00022729"/>
    </source>
</evidence>
<feature type="disulfide bond" evidence="8">
    <location>
        <begin position="225"/>
        <end position="232"/>
    </location>
</feature>
<proteinExistence type="predicted"/>
<keyword evidence="2" id="KW-0479">Metal-binding</keyword>
<evidence type="ECO:0000256" key="5">
    <source>
        <dbReference type="ARBA" id="ARBA00022801"/>
    </source>
</evidence>
<dbReference type="Proteomes" id="UP000030826">
    <property type="component" value="Unassembled WGS sequence"/>
</dbReference>
<keyword evidence="4" id="KW-0574">Periplasm</keyword>
<evidence type="ECO:0000313" key="11">
    <source>
        <dbReference type="Proteomes" id="UP000030826"/>
    </source>
</evidence>
<dbReference type="PIRSF" id="PIRSF018455">
    <property type="entry name" value="MepA"/>
    <property type="match status" value="1"/>
</dbReference>
<feature type="disulfide bond" evidence="8">
    <location>
        <begin position="196"/>
        <end position="244"/>
    </location>
</feature>
<evidence type="ECO:0000256" key="4">
    <source>
        <dbReference type="ARBA" id="ARBA00022764"/>
    </source>
</evidence>
<feature type="disulfide bond" evidence="8">
    <location>
        <begin position="51"/>
        <end position="280"/>
    </location>
</feature>
<dbReference type="STRING" id="370622.LA66_18625"/>
<sequence>MNCSLASLGVALLVALAGPAVAAPAAKDLFGARTQPAAMPSRSIGFYAKGCLAGAVAMPKDGPTWQMTRPSRNRAWGNPAMISLLQRLSAEAAEKDGWRGFLIGDIAQPRGGPMSSGHASHQIGLDADVYLTPMPQRRLSDAERDSLDPQSLIDPKTLHVDDSWWRPEHLKLLRRVAGAPEVQRVFVHPGIKQKLCQTAGRDRAWLAKVRPTYGHDYHFHIRMVCPPGENACEKQAPVGRDDGCNDLDWWFDVALQPPPPDAPPYKPKPPLTMADLPRACAAVLDGGAGIASASVARGPVAIPTQRPSQ</sequence>
<dbReference type="Gene3D" id="3.30.1380.10">
    <property type="match status" value="1"/>
</dbReference>
<evidence type="ECO:0000256" key="9">
    <source>
        <dbReference type="SAM" id="SignalP"/>
    </source>
</evidence>
<dbReference type="InterPro" id="IPR009045">
    <property type="entry name" value="Zn_M74/Hedgehog-like"/>
</dbReference>
<evidence type="ECO:0000256" key="1">
    <source>
        <dbReference type="ARBA" id="ARBA00022670"/>
    </source>
</evidence>
<evidence type="ECO:0000256" key="7">
    <source>
        <dbReference type="ARBA" id="ARBA00023049"/>
    </source>
</evidence>
<dbReference type="GO" id="GO:0030288">
    <property type="term" value="C:outer membrane-bounded periplasmic space"/>
    <property type="evidence" value="ECO:0007669"/>
    <property type="project" value="InterPro"/>
</dbReference>
<dbReference type="EMBL" id="JRFJ01000006">
    <property type="protein sequence ID" value="KHJ53409.1"/>
    <property type="molecule type" value="Genomic_DNA"/>
</dbReference>
<dbReference type="GO" id="GO:0046872">
    <property type="term" value="F:metal ion binding"/>
    <property type="evidence" value="ECO:0007669"/>
    <property type="project" value="UniProtKB-KW"/>
</dbReference>
<keyword evidence="6" id="KW-0862">Zinc</keyword>
<dbReference type="Pfam" id="PF03411">
    <property type="entry name" value="Peptidase_M74"/>
    <property type="match status" value="1"/>
</dbReference>
<dbReference type="InterPro" id="IPR005073">
    <property type="entry name" value="Peptidase_M74"/>
</dbReference>
<name>A0A0B1PZ74_9HYPH</name>
<keyword evidence="5" id="KW-0378">Hydrolase</keyword>
<gene>
    <name evidence="10" type="ORF">LA66_18625</name>
</gene>
<dbReference type="OrthoDB" id="1467367at2"/>
<dbReference type="RefSeq" id="WP_039195677.1">
    <property type="nucleotide sequence ID" value="NZ_JRFJ01000006.1"/>
</dbReference>
<evidence type="ECO:0000256" key="8">
    <source>
        <dbReference type="PIRSR" id="PIRSR018455-2"/>
    </source>
</evidence>
<evidence type="ECO:0000256" key="2">
    <source>
        <dbReference type="ARBA" id="ARBA00022723"/>
    </source>
</evidence>
<dbReference type="GO" id="GO:0006508">
    <property type="term" value="P:proteolysis"/>
    <property type="evidence" value="ECO:0007669"/>
    <property type="project" value="UniProtKB-KW"/>
</dbReference>
<comment type="caution">
    <text evidence="10">The sequence shown here is derived from an EMBL/GenBank/DDBJ whole genome shotgun (WGS) entry which is preliminary data.</text>
</comment>
<dbReference type="GO" id="GO:0008237">
    <property type="term" value="F:metallopeptidase activity"/>
    <property type="evidence" value="ECO:0007669"/>
    <property type="project" value="UniProtKB-KW"/>
</dbReference>
<keyword evidence="1" id="KW-0645">Protease</keyword>
<evidence type="ECO:0000313" key="10">
    <source>
        <dbReference type="EMBL" id="KHJ53409.1"/>
    </source>
</evidence>
<keyword evidence="7" id="KW-0482">Metalloprotease</keyword>
<feature type="signal peptide" evidence="9">
    <location>
        <begin position="1"/>
        <end position="22"/>
    </location>
</feature>
<feature type="chain" id="PRO_5002060062" evidence="9">
    <location>
        <begin position="23"/>
        <end position="309"/>
    </location>
</feature>
<reference evidence="10 11" key="1">
    <citation type="submission" date="2014-09" db="EMBL/GenBank/DDBJ databases">
        <title>Isolation and characterization of Aurantimonas altamirensis ON-56566 from clinical sample following a dog bite.</title>
        <authorList>
            <person name="Eshaghi A."/>
            <person name="Li A."/>
            <person name="Shahinas D."/>
            <person name="Bahn P."/>
            <person name="Kus J.V."/>
            <person name="Patel S.N."/>
        </authorList>
    </citation>
    <scope>NUCLEOTIDE SEQUENCE [LARGE SCALE GENOMIC DNA]</scope>
    <source>
        <strain evidence="10 11">ON-56566</strain>
    </source>
</reference>
<accession>A0A0B1PZ74</accession>
<organism evidence="10 11">
    <name type="scientific">Aureimonas altamirensis</name>
    <dbReference type="NCBI Taxonomy" id="370622"/>
    <lineage>
        <taxon>Bacteria</taxon>
        <taxon>Pseudomonadati</taxon>
        <taxon>Pseudomonadota</taxon>
        <taxon>Alphaproteobacteria</taxon>
        <taxon>Hyphomicrobiales</taxon>
        <taxon>Aurantimonadaceae</taxon>
        <taxon>Aureimonas</taxon>
    </lineage>
</organism>